<reference evidence="2" key="1">
    <citation type="submission" date="2020-07" db="EMBL/GenBank/DDBJ databases">
        <title>Huge and variable diversity of episymbiotic CPR bacteria and DPANN archaea in groundwater ecosystems.</title>
        <authorList>
            <person name="He C.Y."/>
            <person name="Keren R."/>
            <person name="Whittaker M."/>
            <person name="Farag I.F."/>
            <person name="Doudna J."/>
            <person name="Cate J.H.D."/>
            <person name="Banfield J.F."/>
        </authorList>
    </citation>
    <scope>NUCLEOTIDE SEQUENCE</scope>
    <source>
        <strain evidence="2">NC_groundwater_1296_Ag_S-0.2um_52_80</strain>
    </source>
</reference>
<name>A0A8T3YMC9_9ARCH</name>
<gene>
    <name evidence="2" type="ORF">HY544_02990</name>
</gene>
<evidence type="ECO:0000313" key="2">
    <source>
        <dbReference type="EMBL" id="MBI4210446.1"/>
    </source>
</evidence>
<comment type="caution">
    <text evidence="2">The sequence shown here is derived from an EMBL/GenBank/DDBJ whole genome shotgun (WGS) entry which is preliminary data.</text>
</comment>
<dbReference type="AlphaFoldDB" id="A0A8T3YMC9"/>
<accession>A0A8T3YMC9</accession>
<dbReference type="Proteomes" id="UP000732298">
    <property type="component" value="Unassembled WGS sequence"/>
</dbReference>
<sequence>MLKIEDATNMCDFAIELITNVKTILEVRNPETRRYMIERIAIVQLDHATELLMKAFLVEKGFIIEFIEKSVLKDGLKITKSEEETRTIDYGDCLKIVLRNLRLEEDEKTELQEAITKFHKLRNEIQHRATNIPLDKMEKITDFYPQLKKLFEKMFPNKINKFPDFLSV</sequence>
<feature type="coiled-coil region" evidence="1">
    <location>
        <begin position="94"/>
        <end position="124"/>
    </location>
</feature>
<evidence type="ECO:0000256" key="1">
    <source>
        <dbReference type="SAM" id="Coils"/>
    </source>
</evidence>
<dbReference type="EMBL" id="JACQPB010000034">
    <property type="protein sequence ID" value="MBI4210446.1"/>
    <property type="molecule type" value="Genomic_DNA"/>
</dbReference>
<proteinExistence type="predicted"/>
<evidence type="ECO:0000313" key="3">
    <source>
        <dbReference type="Proteomes" id="UP000732298"/>
    </source>
</evidence>
<organism evidence="2 3">
    <name type="scientific">Candidatus Iainarchaeum sp</name>
    <dbReference type="NCBI Taxonomy" id="3101447"/>
    <lineage>
        <taxon>Archaea</taxon>
        <taxon>Candidatus Iainarchaeota</taxon>
        <taxon>Candidatus Iainarchaeia</taxon>
        <taxon>Candidatus Iainarchaeales</taxon>
        <taxon>Candidatus Iainarchaeaceae</taxon>
        <taxon>Candidatus Iainarchaeum</taxon>
    </lineage>
</organism>
<keyword evidence="1" id="KW-0175">Coiled coil</keyword>
<protein>
    <submittedName>
        <fullName evidence="2">Uncharacterized protein</fullName>
    </submittedName>
</protein>